<proteinExistence type="predicted"/>
<dbReference type="AlphaFoldDB" id="A0A9P7DQQ6"/>
<name>A0A9P7DQQ6_9AGAM</name>
<dbReference type="InterPro" id="IPR014746">
    <property type="entry name" value="Gln_synth/guanido_kin_cat_dom"/>
</dbReference>
<dbReference type="RefSeq" id="XP_041164476.1">
    <property type="nucleotide sequence ID" value="XM_041305868.1"/>
</dbReference>
<sequence>MNCQTVQDRDALEDLTLRVPSSERHRNQFLHNILALSDRLDVGYSEENQVKHMLDGVSSVVNELSKSPKEVLPLILLTIGIAALEKRFRNS</sequence>
<dbReference type="GeneID" id="64599632"/>
<reference evidence="1" key="1">
    <citation type="journal article" date="2020" name="New Phytol.">
        <title>Comparative genomics reveals dynamic genome evolution in host specialist ectomycorrhizal fungi.</title>
        <authorList>
            <person name="Lofgren L.A."/>
            <person name="Nguyen N.H."/>
            <person name="Vilgalys R."/>
            <person name="Ruytinx J."/>
            <person name="Liao H.L."/>
            <person name="Branco S."/>
            <person name="Kuo A."/>
            <person name="LaButti K."/>
            <person name="Lipzen A."/>
            <person name="Andreopoulos W."/>
            <person name="Pangilinan J."/>
            <person name="Riley R."/>
            <person name="Hundley H."/>
            <person name="Na H."/>
            <person name="Barry K."/>
            <person name="Grigoriev I.V."/>
            <person name="Stajich J.E."/>
            <person name="Kennedy P.G."/>
        </authorList>
    </citation>
    <scope>NUCLEOTIDE SEQUENCE</scope>
    <source>
        <strain evidence="1">S12</strain>
    </source>
</reference>
<keyword evidence="2" id="KW-1185">Reference proteome</keyword>
<dbReference type="Proteomes" id="UP000719766">
    <property type="component" value="Unassembled WGS sequence"/>
</dbReference>
<evidence type="ECO:0000313" key="2">
    <source>
        <dbReference type="Proteomes" id="UP000719766"/>
    </source>
</evidence>
<dbReference type="SUPFAM" id="SSF55931">
    <property type="entry name" value="Glutamine synthetase/guanido kinase"/>
    <property type="match status" value="1"/>
</dbReference>
<dbReference type="EMBL" id="JABBWE010000008">
    <property type="protein sequence ID" value="KAG1800734.1"/>
    <property type="molecule type" value="Genomic_DNA"/>
</dbReference>
<gene>
    <name evidence="1" type="ORF">HD556DRAFT_1438733</name>
</gene>
<dbReference type="OrthoDB" id="2694085at2759"/>
<protein>
    <submittedName>
        <fullName evidence="1">Uncharacterized protein</fullName>
    </submittedName>
</protein>
<evidence type="ECO:0000313" key="1">
    <source>
        <dbReference type="EMBL" id="KAG1800734.1"/>
    </source>
</evidence>
<accession>A0A9P7DQQ6</accession>
<organism evidence="1 2">
    <name type="scientific">Suillus plorans</name>
    <dbReference type="NCBI Taxonomy" id="116603"/>
    <lineage>
        <taxon>Eukaryota</taxon>
        <taxon>Fungi</taxon>
        <taxon>Dikarya</taxon>
        <taxon>Basidiomycota</taxon>
        <taxon>Agaricomycotina</taxon>
        <taxon>Agaricomycetes</taxon>
        <taxon>Agaricomycetidae</taxon>
        <taxon>Boletales</taxon>
        <taxon>Suillineae</taxon>
        <taxon>Suillaceae</taxon>
        <taxon>Suillus</taxon>
    </lineage>
</organism>
<dbReference type="GO" id="GO:0003824">
    <property type="term" value="F:catalytic activity"/>
    <property type="evidence" value="ECO:0007669"/>
    <property type="project" value="InterPro"/>
</dbReference>
<comment type="caution">
    <text evidence="1">The sequence shown here is derived from an EMBL/GenBank/DDBJ whole genome shotgun (WGS) entry which is preliminary data.</text>
</comment>